<sequence length="117" mass="13942">MRWYRPWSVDSQIRILQELTRSSQWMMNAWRLRRPYSTKRFKDRYQVTIAFSIHPSDAREYRLGTTPRGIFKEFELLDRKSTTIGSSAAFSGPYDYNIEGKSWKGKIVKLLASREEI</sequence>
<dbReference type="EMBL" id="CH476635">
    <property type="protein sequence ID" value="EDN94606.1"/>
    <property type="molecule type" value="Genomic_DNA"/>
</dbReference>
<dbReference type="Proteomes" id="UP000001312">
    <property type="component" value="Unassembled WGS sequence"/>
</dbReference>
<dbReference type="AlphaFoldDB" id="A7EYR4"/>
<dbReference type="RefSeq" id="XP_001588932.1">
    <property type="nucleotide sequence ID" value="XM_001588882.1"/>
</dbReference>
<name>A7EYR4_SCLS1</name>
<reference evidence="2" key="1">
    <citation type="journal article" date="2011" name="PLoS Genet.">
        <title>Genomic analysis of the necrotrophic fungal pathogens Sclerotinia sclerotiorum and Botrytis cinerea.</title>
        <authorList>
            <person name="Amselem J."/>
            <person name="Cuomo C.A."/>
            <person name="van Kan J.A."/>
            <person name="Viaud M."/>
            <person name="Benito E.P."/>
            <person name="Couloux A."/>
            <person name="Coutinho P.M."/>
            <person name="de Vries R.P."/>
            <person name="Dyer P.S."/>
            <person name="Fillinger S."/>
            <person name="Fournier E."/>
            <person name="Gout L."/>
            <person name="Hahn M."/>
            <person name="Kohn L."/>
            <person name="Lapalu N."/>
            <person name="Plummer K.M."/>
            <person name="Pradier J.M."/>
            <person name="Quevillon E."/>
            <person name="Sharon A."/>
            <person name="Simon A."/>
            <person name="ten Have A."/>
            <person name="Tudzynski B."/>
            <person name="Tudzynski P."/>
            <person name="Wincker P."/>
            <person name="Andrew M."/>
            <person name="Anthouard V."/>
            <person name="Beever R.E."/>
            <person name="Beffa R."/>
            <person name="Benoit I."/>
            <person name="Bouzid O."/>
            <person name="Brault B."/>
            <person name="Chen Z."/>
            <person name="Choquer M."/>
            <person name="Collemare J."/>
            <person name="Cotton P."/>
            <person name="Danchin E.G."/>
            <person name="Da Silva C."/>
            <person name="Gautier A."/>
            <person name="Giraud C."/>
            <person name="Giraud T."/>
            <person name="Gonzalez C."/>
            <person name="Grossetete S."/>
            <person name="Guldener U."/>
            <person name="Henrissat B."/>
            <person name="Howlett B.J."/>
            <person name="Kodira C."/>
            <person name="Kretschmer M."/>
            <person name="Lappartient A."/>
            <person name="Leroch M."/>
            <person name="Levis C."/>
            <person name="Mauceli E."/>
            <person name="Neuveglise C."/>
            <person name="Oeser B."/>
            <person name="Pearson M."/>
            <person name="Poulain J."/>
            <person name="Poussereau N."/>
            <person name="Quesneville H."/>
            <person name="Rascle C."/>
            <person name="Schumacher J."/>
            <person name="Segurens B."/>
            <person name="Sexton A."/>
            <person name="Silva E."/>
            <person name="Sirven C."/>
            <person name="Soanes D.M."/>
            <person name="Talbot N.J."/>
            <person name="Templeton M."/>
            <person name="Yandava C."/>
            <person name="Yarden O."/>
            <person name="Zeng Q."/>
            <person name="Rollins J.A."/>
            <person name="Lebrun M.H."/>
            <person name="Dickman M."/>
        </authorList>
    </citation>
    <scope>NUCLEOTIDE SEQUENCE [LARGE SCALE GENOMIC DNA]</scope>
    <source>
        <strain evidence="2">ATCC 18683 / 1980 / Ss-1</strain>
    </source>
</reference>
<organism evidence="1 2">
    <name type="scientific">Sclerotinia sclerotiorum (strain ATCC 18683 / 1980 / Ss-1)</name>
    <name type="common">White mold</name>
    <name type="synonym">Whetzelinia sclerotiorum</name>
    <dbReference type="NCBI Taxonomy" id="665079"/>
    <lineage>
        <taxon>Eukaryota</taxon>
        <taxon>Fungi</taxon>
        <taxon>Dikarya</taxon>
        <taxon>Ascomycota</taxon>
        <taxon>Pezizomycotina</taxon>
        <taxon>Leotiomycetes</taxon>
        <taxon>Helotiales</taxon>
        <taxon>Sclerotiniaceae</taxon>
        <taxon>Sclerotinia</taxon>
    </lineage>
</organism>
<proteinExistence type="predicted"/>
<keyword evidence="2" id="KW-1185">Reference proteome</keyword>
<gene>
    <name evidence="1" type="ORF">SS1G_10480</name>
</gene>
<dbReference type="GeneID" id="5484914"/>
<protein>
    <submittedName>
        <fullName evidence="1">Uncharacterized protein</fullName>
    </submittedName>
</protein>
<evidence type="ECO:0000313" key="2">
    <source>
        <dbReference type="Proteomes" id="UP000001312"/>
    </source>
</evidence>
<accession>A7EYR4</accession>
<dbReference type="InParanoid" id="A7EYR4"/>
<dbReference type="HOGENOM" id="CLU_2086241_0_0_1"/>
<evidence type="ECO:0000313" key="1">
    <source>
        <dbReference type="EMBL" id="EDN94606.1"/>
    </source>
</evidence>
<dbReference type="KEGG" id="ssl:SS1G_10480"/>